<dbReference type="SMART" id="SM00487">
    <property type="entry name" value="DEXDc"/>
    <property type="match status" value="1"/>
</dbReference>
<dbReference type="Pfam" id="PF00270">
    <property type="entry name" value="DEAD"/>
    <property type="match status" value="1"/>
</dbReference>
<evidence type="ECO:0000259" key="9">
    <source>
        <dbReference type="PROSITE" id="PS51194"/>
    </source>
</evidence>
<dbReference type="InterPro" id="IPR044742">
    <property type="entry name" value="DEAD/DEAH_RhlB"/>
</dbReference>
<feature type="compositionally biased region" description="Basic residues" evidence="7">
    <location>
        <begin position="445"/>
        <end position="455"/>
    </location>
</feature>
<dbReference type="InterPro" id="IPR050079">
    <property type="entry name" value="DEAD_box_RNA_helicase"/>
</dbReference>
<dbReference type="GO" id="GO:0005829">
    <property type="term" value="C:cytosol"/>
    <property type="evidence" value="ECO:0007669"/>
    <property type="project" value="TreeGrafter"/>
</dbReference>
<evidence type="ECO:0000256" key="5">
    <source>
        <dbReference type="ARBA" id="ARBA00038437"/>
    </source>
</evidence>
<keyword evidence="4 6" id="KW-0067">ATP-binding</keyword>
<gene>
    <name evidence="10" type="ORF">UL82_09070</name>
</gene>
<dbReference type="AlphaFoldDB" id="A0A0F6R305"/>
<dbReference type="GO" id="GO:0003676">
    <property type="term" value="F:nucleic acid binding"/>
    <property type="evidence" value="ECO:0007669"/>
    <property type="project" value="InterPro"/>
</dbReference>
<name>A0A0F6R305_9CORY</name>
<evidence type="ECO:0000256" key="3">
    <source>
        <dbReference type="ARBA" id="ARBA00022806"/>
    </source>
</evidence>
<dbReference type="STRING" id="35755.UL82_09070"/>
<protein>
    <submittedName>
        <fullName evidence="10">DNA/RNA helicase, superfamily II</fullName>
    </submittedName>
</protein>
<accession>A0A0F6R305</accession>
<evidence type="ECO:0000256" key="7">
    <source>
        <dbReference type="SAM" id="MobiDB-lite"/>
    </source>
</evidence>
<dbReference type="PROSITE" id="PS00039">
    <property type="entry name" value="DEAD_ATP_HELICASE"/>
    <property type="match status" value="1"/>
</dbReference>
<evidence type="ECO:0000259" key="8">
    <source>
        <dbReference type="PROSITE" id="PS51192"/>
    </source>
</evidence>
<dbReference type="CDD" id="cd18787">
    <property type="entry name" value="SF2_C_DEAD"/>
    <property type="match status" value="1"/>
</dbReference>
<dbReference type="HOGENOM" id="CLU_003041_1_3_11"/>
<dbReference type="InterPro" id="IPR000629">
    <property type="entry name" value="RNA-helicase_DEAD-box_CS"/>
</dbReference>
<evidence type="ECO:0000256" key="1">
    <source>
        <dbReference type="ARBA" id="ARBA00022741"/>
    </source>
</evidence>
<dbReference type="SMART" id="SM00490">
    <property type="entry name" value="HELICc"/>
    <property type="match status" value="1"/>
</dbReference>
<evidence type="ECO:0000256" key="6">
    <source>
        <dbReference type="RuleBase" id="RU000492"/>
    </source>
</evidence>
<dbReference type="RefSeq" id="WP_046440492.1">
    <property type="nucleotide sequence ID" value="NZ_CP011312.1"/>
</dbReference>
<proteinExistence type="inferred from homology"/>
<evidence type="ECO:0000313" key="11">
    <source>
        <dbReference type="Proteomes" id="UP000033457"/>
    </source>
</evidence>
<dbReference type="PANTHER" id="PTHR47959">
    <property type="entry name" value="ATP-DEPENDENT RNA HELICASE RHLE-RELATED"/>
    <property type="match status" value="1"/>
</dbReference>
<dbReference type="Proteomes" id="UP000033457">
    <property type="component" value="Chromosome"/>
</dbReference>
<keyword evidence="11" id="KW-1185">Reference proteome</keyword>
<feature type="domain" description="Helicase C-terminal" evidence="9">
    <location>
        <begin position="235"/>
        <end position="402"/>
    </location>
</feature>
<dbReference type="InterPro" id="IPR014001">
    <property type="entry name" value="Helicase_ATP-bd"/>
</dbReference>
<dbReference type="EMBL" id="CP011312">
    <property type="protein sequence ID" value="AKE41958.1"/>
    <property type="molecule type" value="Genomic_DNA"/>
</dbReference>
<keyword evidence="2 6" id="KW-0378">Hydrolase</keyword>
<dbReference type="Gene3D" id="3.40.50.300">
    <property type="entry name" value="P-loop containing nucleotide triphosphate hydrolases"/>
    <property type="match status" value="2"/>
</dbReference>
<feature type="domain" description="Helicase ATP-binding" evidence="8">
    <location>
        <begin position="46"/>
        <end position="222"/>
    </location>
</feature>
<keyword evidence="3 6" id="KW-0347">Helicase</keyword>
<dbReference type="InterPro" id="IPR001650">
    <property type="entry name" value="Helicase_C-like"/>
</dbReference>
<feature type="region of interest" description="Disordered" evidence="7">
    <location>
        <begin position="409"/>
        <end position="455"/>
    </location>
</feature>
<dbReference type="KEGG" id="cku:UL82_09070"/>
<evidence type="ECO:0000256" key="2">
    <source>
        <dbReference type="ARBA" id="ARBA00022801"/>
    </source>
</evidence>
<dbReference type="CDD" id="cd00268">
    <property type="entry name" value="DEADc"/>
    <property type="match status" value="1"/>
</dbReference>
<dbReference type="PROSITE" id="PS51194">
    <property type="entry name" value="HELICASE_CTER"/>
    <property type="match status" value="1"/>
</dbReference>
<comment type="similarity">
    <text evidence="5 6">Belongs to the DEAD box helicase family.</text>
</comment>
<organism evidence="10 11">
    <name type="scientific">Corynebacterium kutscheri</name>
    <dbReference type="NCBI Taxonomy" id="35755"/>
    <lineage>
        <taxon>Bacteria</taxon>
        <taxon>Bacillati</taxon>
        <taxon>Actinomycetota</taxon>
        <taxon>Actinomycetes</taxon>
        <taxon>Mycobacteriales</taxon>
        <taxon>Corynebacteriaceae</taxon>
        <taxon>Corynebacterium</taxon>
    </lineage>
</organism>
<evidence type="ECO:0000256" key="4">
    <source>
        <dbReference type="ARBA" id="ARBA00022840"/>
    </source>
</evidence>
<dbReference type="SUPFAM" id="SSF52540">
    <property type="entry name" value="P-loop containing nucleoside triphosphate hydrolases"/>
    <property type="match status" value="1"/>
</dbReference>
<dbReference type="PANTHER" id="PTHR47959:SF13">
    <property type="entry name" value="ATP-DEPENDENT RNA HELICASE RHLE"/>
    <property type="match status" value="1"/>
</dbReference>
<dbReference type="InterPro" id="IPR027417">
    <property type="entry name" value="P-loop_NTPase"/>
</dbReference>
<dbReference type="GO" id="GO:0005524">
    <property type="term" value="F:ATP binding"/>
    <property type="evidence" value="ECO:0007669"/>
    <property type="project" value="UniProtKB-KW"/>
</dbReference>
<dbReference type="OrthoDB" id="9805696at2"/>
<evidence type="ECO:0000313" key="10">
    <source>
        <dbReference type="EMBL" id="AKE41958.1"/>
    </source>
</evidence>
<dbReference type="GO" id="GO:0016787">
    <property type="term" value="F:hydrolase activity"/>
    <property type="evidence" value="ECO:0007669"/>
    <property type="project" value="UniProtKB-KW"/>
</dbReference>
<dbReference type="GO" id="GO:0003724">
    <property type="term" value="F:RNA helicase activity"/>
    <property type="evidence" value="ECO:0007669"/>
    <property type="project" value="TreeGrafter"/>
</dbReference>
<dbReference type="Pfam" id="PF00271">
    <property type="entry name" value="Helicase_C"/>
    <property type="match status" value="1"/>
</dbReference>
<dbReference type="InterPro" id="IPR011545">
    <property type="entry name" value="DEAD/DEAH_box_helicase_dom"/>
</dbReference>
<keyword evidence="1 6" id="KW-0547">Nucleotide-binding</keyword>
<reference evidence="10 11" key="1">
    <citation type="journal article" date="2015" name="Genome Announc.">
        <title>Complete Genome Sequence of Corynebacterium kutscheri DSM 20755, a Corynebacterial Type Strain with Remarkably Low G+C Content of Chromosomal DNA.</title>
        <authorList>
            <person name="Ruckert C."/>
            <person name="Albersmeier A."/>
            <person name="Winkler A."/>
            <person name="Tauch A."/>
        </authorList>
    </citation>
    <scope>NUCLEOTIDE SEQUENCE [LARGE SCALE GENOMIC DNA]</scope>
    <source>
        <strain evidence="10 11">DSM 20755</strain>
    </source>
</reference>
<feature type="compositionally biased region" description="Basic and acidic residues" evidence="7">
    <location>
        <begin position="426"/>
        <end position="442"/>
    </location>
</feature>
<sequence>MYVAVPTKDAKKALPTFRELGVAIEICQALAEQGIHRTFAIQELTLPIALAGRDLIGQARTGMGKTFGFGVPLLDRVFDDAAIAELDGTPRALIVVPTRELAQQVGEDLTTAAKHTPVKVTTIYGGTRFDDQLTALEKGTDVVVGTPGRLLDLYKRKALLLDQVAILVLDEADEMLDLGFLPDIERLLEALTHEHQTMLFSATMPGPILTLARAFMQHPVHIRAENIGDSQTNADIEQIVFQAHRMDKTAVTARILQAHGRGKTIIFTRTKRSAAELATDLGTRGFSVAALHGDMDQKARERSLTAFKKSAVDIVVATDVAARGIDIDDVTHVINYQTPDDPLTYVHRIGRTGRAGNKGVAVTLVGYDELNKWGLINDEHNLEIPVPPQWFSTSPELFEALDIPHDAGESIGAEKPALGGARGFGAKKDNAPRRSQDSRENSPHNSRKGRRPRRS</sequence>
<dbReference type="PROSITE" id="PS51192">
    <property type="entry name" value="HELICASE_ATP_BIND_1"/>
    <property type="match status" value="1"/>
</dbReference>